<dbReference type="Proteomes" id="UP000271603">
    <property type="component" value="Chromosome"/>
</dbReference>
<proteinExistence type="predicted"/>
<dbReference type="InterPro" id="IPR005358">
    <property type="entry name" value="Puta_zinc/iron-chelating_dom"/>
</dbReference>
<evidence type="ECO:0000313" key="2">
    <source>
        <dbReference type="Proteomes" id="UP000271603"/>
    </source>
</evidence>
<keyword evidence="1" id="KW-0808">Transferase</keyword>
<keyword evidence="1" id="KW-0969">Cilium</keyword>
<keyword evidence="1" id="KW-0489">Methyltransferase</keyword>
<dbReference type="Pfam" id="PF03692">
    <property type="entry name" value="CxxCxxCC"/>
    <property type="match status" value="1"/>
</dbReference>
<gene>
    <name evidence="1" type="ORF">NCTC9419_05581</name>
</gene>
<keyword evidence="1" id="KW-0966">Cell projection</keyword>
<evidence type="ECO:0000313" key="1">
    <source>
        <dbReference type="EMBL" id="VEA73945.1"/>
    </source>
</evidence>
<sequence length="121" mass="13148">MSEILNPCVSCGACCAYFRVSFYWAEGDDGGGVVPSALTEPLTPFLRCMQGTNSKSPRCTALDGEIGRAVSCSIYLNRPTPCREFDASGETACVMRPATARANATACRRCPLPCRLRCRRR</sequence>
<accession>A0A447QV85</accession>
<name>A0A447QV85_SERRU</name>
<dbReference type="EMBL" id="LR134155">
    <property type="protein sequence ID" value="VEA73945.1"/>
    <property type="molecule type" value="Genomic_DNA"/>
</dbReference>
<reference evidence="1 2" key="1">
    <citation type="submission" date="2018-12" db="EMBL/GenBank/DDBJ databases">
        <authorList>
            <consortium name="Pathogen Informatics"/>
        </authorList>
    </citation>
    <scope>NUCLEOTIDE SEQUENCE [LARGE SCALE GENOMIC DNA]</scope>
    <source>
        <strain evidence="1 2">NCTC9419</strain>
    </source>
</reference>
<keyword evidence="1" id="KW-0282">Flagellum</keyword>
<dbReference type="AlphaFoldDB" id="A0A447QV85"/>
<protein>
    <submittedName>
        <fullName evidence="1">Flagellin N-methylase</fullName>
    </submittedName>
</protein>
<dbReference type="STRING" id="61652.AXX16_2699"/>
<dbReference type="GO" id="GO:0032259">
    <property type="term" value="P:methylation"/>
    <property type="evidence" value="ECO:0007669"/>
    <property type="project" value="UniProtKB-KW"/>
</dbReference>
<dbReference type="GO" id="GO:0008168">
    <property type="term" value="F:methyltransferase activity"/>
    <property type="evidence" value="ECO:0007669"/>
    <property type="project" value="UniProtKB-KW"/>
</dbReference>
<organism evidence="1 2">
    <name type="scientific">Serratia rubidaea</name>
    <name type="common">Serratia marinorubra</name>
    <dbReference type="NCBI Taxonomy" id="61652"/>
    <lineage>
        <taxon>Bacteria</taxon>
        <taxon>Pseudomonadati</taxon>
        <taxon>Pseudomonadota</taxon>
        <taxon>Gammaproteobacteria</taxon>
        <taxon>Enterobacterales</taxon>
        <taxon>Yersiniaceae</taxon>
        <taxon>Serratia</taxon>
    </lineage>
</organism>